<protein>
    <submittedName>
        <fullName evidence="3">Uncharacterized protein</fullName>
    </submittedName>
</protein>
<dbReference type="EMBL" id="LVYU01000024">
    <property type="protein sequence ID" value="KZB02861.1"/>
    <property type="molecule type" value="Genomic_DNA"/>
</dbReference>
<keyword evidence="2" id="KW-0472">Membrane</keyword>
<evidence type="ECO:0000256" key="1">
    <source>
        <dbReference type="SAM" id="MobiDB-lite"/>
    </source>
</evidence>
<organism evidence="3">
    <name type="scientific">Rhizobium leguminosarum</name>
    <dbReference type="NCBI Taxonomy" id="384"/>
    <lineage>
        <taxon>Bacteria</taxon>
        <taxon>Pseudomonadati</taxon>
        <taxon>Pseudomonadota</taxon>
        <taxon>Alphaproteobacteria</taxon>
        <taxon>Hyphomicrobiales</taxon>
        <taxon>Rhizobiaceae</taxon>
        <taxon>Rhizobium/Agrobacterium group</taxon>
        <taxon>Rhizobium</taxon>
    </lineage>
</organism>
<keyword evidence="2" id="KW-0812">Transmembrane</keyword>
<gene>
    <name evidence="3" type="ORF">A4A59_08310</name>
</gene>
<evidence type="ECO:0000313" key="3">
    <source>
        <dbReference type="EMBL" id="KZB02861.1"/>
    </source>
</evidence>
<evidence type="ECO:0000256" key="2">
    <source>
        <dbReference type="SAM" id="Phobius"/>
    </source>
</evidence>
<comment type="caution">
    <text evidence="3">The sequence shown here is derived from an EMBL/GenBank/DDBJ whole genome shotgun (WGS) entry which is preliminary data.</text>
</comment>
<dbReference type="RefSeq" id="WP_062940142.1">
    <property type="nucleotide sequence ID" value="NZ_CP171847.1"/>
</dbReference>
<feature type="transmembrane region" description="Helical" evidence="2">
    <location>
        <begin position="25"/>
        <end position="43"/>
    </location>
</feature>
<feature type="region of interest" description="Disordered" evidence="1">
    <location>
        <begin position="73"/>
        <end position="94"/>
    </location>
</feature>
<keyword evidence="2" id="KW-1133">Transmembrane helix</keyword>
<dbReference type="AlphaFoldDB" id="A0A154IQL8"/>
<sequence>MTSDSGRSQTRDQTFGDYARFVRDWIGFPAAVITAITALFVPAKNNALALLGRDEPTLSSYYLYVDSLNLGLDDPPLRNKPTRSSSPCRCTTTP</sequence>
<feature type="compositionally biased region" description="Low complexity" evidence="1">
    <location>
        <begin position="82"/>
        <end position="94"/>
    </location>
</feature>
<reference evidence="3" key="1">
    <citation type="submission" date="2016-03" db="EMBL/GenBank/DDBJ databases">
        <title>Microsymbionts genomes from the relict species Vavilovia formosa.</title>
        <authorList>
            <person name="Chirak E."/>
            <person name="Kimeklis A."/>
            <person name="Kopat V."/>
            <person name="Andronov E."/>
        </authorList>
    </citation>
    <scope>NUCLEOTIDE SEQUENCE [LARGE SCALE GENOMIC DNA]</scope>
    <source>
        <strain evidence="3">Vaf12</strain>
    </source>
</reference>
<proteinExistence type="predicted"/>
<accession>A0A154IQL8</accession>
<name>A0A154IQL8_RHILE</name>